<dbReference type="EC" id="1.3.1.98" evidence="16"/>
<dbReference type="GO" id="GO:0005829">
    <property type="term" value="C:cytosol"/>
    <property type="evidence" value="ECO:0007669"/>
    <property type="project" value="TreeGrafter"/>
</dbReference>
<dbReference type="GO" id="GO:0051301">
    <property type="term" value="P:cell division"/>
    <property type="evidence" value="ECO:0007669"/>
    <property type="project" value="UniProtKB-KW"/>
</dbReference>
<evidence type="ECO:0000256" key="11">
    <source>
        <dbReference type="ARBA" id="ARBA00022984"/>
    </source>
</evidence>
<keyword evidence="8 16" id="KW-0274">FAD</keyword>
<evidence type="ECO:0000256" key="1">
    <source>
        <dbReference type="ARBA" id="ARBA00001974"/>
    </source>
</evidence>
<comment type="cofactor">
    <cofactor evidence="1 16">
        <name>FAD</name>
        <dbReference type="ChEBI" id="CHEBI:57692"/>
    </cofactor>
</comment>
<dbReference type="Gene3D" id="3.30.465.10">
    <property type="match status" value="1"/>
</dbReference>
<evidence type="ECO:0000256" key="12">
    <source>
        <dbReference type="ARBA" id="ARBA00023002"/>
    </source>
</evidence>
<dbReference type="AlphaFoldDB" id="A0A8J3I6B9"/>
<keyword evidence="12 16" id="KW-0560">Oxidoreductase</keyword>
<evidence type="ECO:0000256" key="5">
    <source>
        <dbReference type="ARBA" id="ARBA00022490"/>
    </source>
</evidence>
<dbReference type="Gene3D" id="3.90.78.10">
    <property type="entry name" value="UDP-N-acetylenolpyruvoylglucosamine reductase, C-terminal domain"/>
    <property type="match status" value="1"/>
</dbReference>
<dbReference type="UniPathway" id="UPA00219"/>
<dbReference type="InterPro" id="IPR036635">
    <property type="entry name" value="MurB_C_sf"/>
</dbReference>
<dbReference type="PANTHER" id="PTHR21071:SF4">
    <property type="entry name" value="UDP-N-ACETYLENOLPYRUVOYLGLUCOSAMINE REDUCTASE"/>
    <property type="match status" value="1"/>
</dbReference>
<protein>
    <recommendedName>
        <fullName evidence="16">UDP-N-acetylenolpyruvoylglucosamine reductase</fullName>
        <ecNumber evidence="16">1.3.1.98</ecNumber>
    </recommendedName>
    <alternativeName>
        <fullName evidence="16">UDP-N-acetylmuramate dehydrogenase</fullName>
    </alternativeName>
</protein>
<organism evidence="18 19">
    <name type="scientific">Ktedonospora formicarum</name>
    <dbReference type="NCBI Taxonomy" id="2778364"/>
    <lineage>
        <taxon>Bacteria</taxon>
        <taxon>Bacillati</taxon>
        <taxon>Chloroflexota</taxon>
        <taxon>Ktedonobacteria</taxon>
        <taxon>Ktedonobacterales</taxon>
        <taxon>Ktedonobacteraceae</taxon>
        <taxon>Ktedonospora</taxon>
    </lineage>
</organism>
<comment type="similarity">
    <text evidence="16">Belongs to the MurB family.</text>
</comment>
<comment type="catalytic activity">
    <reaction evidence="15 16">
        <text>UDP-N-acetyl-alpha-D-muramate + NADP(+) = UDP-N-acetyl-3-O-(1-carboxyvinyl)-alpha-D-glucosamine + NADPH + H(+)</text>
        <dbReference type="Rhea" id="RHEA:12248"/>
        <dbReference type="ChEBI" id="CHEBI:15378"/>
        <dbReference type="ChEBI" id="CHEBI:57783"/>
        <dbReference type="ChEBI" id="CHEBI:58349"/>
        <dbReference type="ChEBI" id="CHEBI:68483"/>
        <dbReference type="ChEBI" id="CHEBI:70757"/>
        <dbReference type="EC" id="1.3.1.98"/>
    </reaction>
</comment>
<comment type="function">
    <text evidence="2 16">Cell wall formation.</text>
</comment>
<dbReference type="GO" id="GO:0071949">
    <property type="term" value="F:FAD binding"/>
    <property type="evidence" value="ECO:0007669"/>
    <property type="project" value="InterPro"/>
</dbReference>
<comment type="caution">
    <text evidence="16">Lacks conserved residue(s) required for the propagation of feature annotation.</text>
</comment>
<feature type="active site" description="Proton donor" evidence="16">
    <location>
        <position position="263"/>
    </location>
</feature>
<dbReference type="Pfam" id="PF02873">
    <property type="entry name" value="MurB_C"/>
    <property type="match status" value="1"/>
</dbReference>
<evidence type="ECO:0000256" key="7">
    <source>
        <dbReference type="ARBA" id="ARBA00022630"/>
    </source>
</evidence>
<dbReference type="GO" id="GO:0008762">
    <property type="term" value="F:UDP-N-acetylmuramate dehydrogenase activity"/>
    <property type="evidence" value="ECO:0007669"/>
    <property type="project" value="UniProtKB-UniRule"/>
</dbReference>
<dbReference type="HAMAP" id="MF_00037">
    <property type="entry name" value="MurB"/>
    <property type="match status" value="1"/>
</dbReference>
<evidence type="ECO:0000256" key="16">
    <source>
        <dbReference type="HAMAP-Rule" id="MF_00037"/>
    </source>
</evidence>
<proteinExistence type="inferred from homology"/>
<sequence length="340" mass="37591">MNFPIDTAYSVLSACFPGALRRNEPLSLHCAIGIGGPADLWLPLRTRAELIHLVHLCAEHHFQLLLVGNGTNTIYPDEGVRGIVGHVTLNSHTIERDSHDTALLDVDSGTRWRHLVEEIASEGWGGIEFGLGIPGSLGGALVTNTGAHNRELGTVVEWVDILDARGANSGDEDSLSPPLMVRYTHDEIDFSYRTCRMRSHRLVTFDQRGRAVCIPRALIEPPEVVVALGLRVRRVDIDALRETIQRFRQSHMPTITEQFQTDSIFIDVPDYRVHELIENVGLQEARCGQAQVAPGKLNAIRNLGGATARDALNLIELLHREILIRTGIDLPLDVELLAFA</sequence>
<dbReference type="InterPro" id="IPR016166">
    <property type="entry name" value="FAD-bd_PCMH"/>
</dbReference>
<dbReference type="Proteomes" id="UP000612362">
    <property type="component" value="Unassembled WGS sequence"/>
</dbReference>
<dbReference type="InterPro" id="IPR011601">
    <property type="entry name" value="MurB_C"/>
</dbReference>
<accession>A0A8J3I6B9</accession>
<dbReference type="SUPFAM" id="SSF56176">
    <property type="entry name" value="FAD-binding/transporter-associated domain-like"/>
    <property type="match status" value="1"/>
</dbReference>
<evidence type="ECO:0000256" key="15">
    <source>
        <dbReference type="ARBA" id="ARBA00048914"/>
    </source>
</evidence>
<evidence type="ECO:0000256" key="4">
    <source>
        <dbReference type="ARBA" id="ARBA00004752"/>
    </source>
</evidence>
<dbReference type="InterPro" id="IPR036318">
    <property type="entry name" value="FAD-bd_PCMH-like_sf"/>
</dbReference>
<feature type="domain" description="FAD-binding PCMH-type" evidence="17">
    <location>
        <begin position="34"/>
        <end position="235"/>
    </location>
</feature>
<gene>
    <name evidence="18" type="primary">murB_3</name>
    <name evidence="16" type="synonym">murB</name>
    <name evidence="18" type="ORF">KSX_63740</name>
</gene>
<keyword evidence="14 16" id="KW-0961">Cell wall biogenesis/degradation</keyword>
<comment type="pathway">
    <text evidence="4 16">Cell wall biogenesis; peptidoglycan biosynthesis.</text>
</comment>
<evidence type="ECO:0000256" key="13">
    <source>
        <dbReference type="ARBA" id="ARBA00023306"/>
    </source>
</evidence>
<keyword evidence="19" id="KW-1185">Reference proteome</keyword>
<keyword evidence="13 16" id="KW-0131">Cell cycle</keyword>
<dbReference type="EMBL" id="BNJF01000003">
    <property type="protein sequence ID" value="GHO48211.1"/>
    <property type="molecule type" value="Genomic_DNA"/>
</dbReference>
<dbReference type="GO" id="GO:0009252">
    <property type="term" value="P:peptidoglycan biosynthetic process"/>
    <property type="evidence" value="ECO:0007669"/>
    <property type="project" value="UniProtKB-UniRule"/>
</dbReference>
<evidence type="ECO:0000256" key="3">
    <source>
        <dbReference type="ARBA" id="ARBA00004496"/>
    </source>
</evidence>
<comment type="caution">
    <text evidence="18">The sequence shown here is derived from an EMBL/GenBank/DDBJ whole genome shotgun (WGS) entry which is preliminary data.</text>
</comment>
<dbReference type="GO" id="GO:0071555">
    <property type="term" value="P:cell wall organization"/>
    <property type="evidence" value="ECO:0007669"/>
    <property type="project" value="UniProtKB-KW"/>
</dbReference>
<keyword evidence="10 16" id="KW-0133">Cell shape</keyword>
<evidence type="ECO:0000256" key="6">
    <source>
        <dbReference type="ARBA" id="ARBA00022618"/>
    </source>
</evidence>
<dbReference type="InterPro" id="IPR006094">
    <property type="entry name" value="Oxid_FAD_bind_N"/>
</dbReference>
<reference evidence="18" key="1">
    <citation type="submission" date="2020-10" db="EMBL/GenBank/DDBJ databases">
        <title>Taxonomic study of unclassified bacteria belonging to the class Ktedonobacteria.</title>
        <authorList>
            <person name="Yabe S."/>
            <person name="Wang C.M."/>
            <person name="Zheng Y."/>
            <person name="Sakai Y."/>
            <person name="Cavaletti L."/>
            <person name="Monciardini P."/>
            <person name="Donadio S."/>
        </authorList>
    </citation>
    <scope>NUCLEOTIDE SEQUENCE</scope>
    <source>
        <strain evidence="18">SOSP1-1</strain>
    </source>
</reference>
<evidence type="ECO:0000256" key="8">
    <source>
        <dbReference type="ARBA" id="ARBA00022827"/>
    </source>
</evidence>
<dbReference type="InterPro" id="IPR003170">
    <property type="entry name" value="MurB"/>
</dbReference>
<keyword evidence="7 16" id="KW-0285">Flavoprotein</keyword>
<dbReference type="Pfam" id="PF01565">
    <property type="entry name" value="FAD_binding_4"/>
    <property type="match status" value="1"/>
</dbReference>
<dbReference type="SUPFAM" id="SSF56194">
    <property type="entry name" value="Uridine diphospho-N-Acetylenolpyruvylglucosamine reductase, MurB, C-terminal domain"/>
    <property type="match status" value="1"/>
</dbReference>
<dbReference type="GO" id="GO:0008360">
    <property type="term" value="P:regulation of cell shape"/>
    <property type="evidence" value="ECO:0007669"/>
    <property type="project" value="UniProtKB-KW"/>
</dbReference>
<comment type="subcellular location">
    <subcellularLocation>
        <location evidence="3 16">Cytoplasm</location>
    </subcellularLocation>
</comment>
<evidence type="ECO:0000259" key="17">
    <source>
        <dbReference type="PROSITE" id="PS51387"/>
    </source>
</evidence>
<dbReference type="InterPro" id="IPR016167">
    <property type="entry name" value="FAD-bd_PCMH_sub1"/>
</dbReference>
<dbReference type="Gene3D" id="3.30.43.10">
    <property type="entry name" value="Uridine Diphospho-n-acetylenolpyruvylglucosamine Reductase, domain 2"/>
    <property type="match status" value="1"/>
</dbReference>
<evidence type="ECO:0000256" key="9">
    <source>
        <dbReference type="ARBA" id="ARBA00022857"/>
    </source>
</evidence>
<name>A0A8J3I6B9_9CHLR</name>
<evidence type="ECO:0000256" key="14">
    <source>
        <dbReference type="ARBA" id="ARBA00023316"/>
    </source>
</evidence>
<keyword evidence="6 16" id="KW-0132">Cell division</keyword>
<dbReference type="InterPro" id="IPR016169">
    <property type="entry name" value="FAD-bd_PCMH_sub2"/>
</dbReference>
<evidence type="ECO:0000313" key="19">
    <source>
        <dbReference type="Proteomes" id="UP000612362"/>
    </source>
</evidence>
<evidence type="ECO:0000313" key="18">
    <source>
        <dbReference type="EMBL" id="GHO48211.1"/>
    </source>
</evidence>
<evidence type="ECO:0000256" key="10">
    <source>
        <dbReference type="ARBA" id="ARBA00022960"/>
    </source>
</evidence>
<keyword evidence="11 16" id="KW-0573">Peptidoglycan synthesis</keyword>
<evidence type="ECO:0000256" key="2">
    <source>
        <dbReference type="ARBA" id="ARBA00003921"/>
    </source>
</evidence>
<dbReference type="PROSITE" id="PS51387">
    <property type="entry name" value="FAD_PCMH"/>
    <property type="match status" value="1"/>
</dbReference>
<dbReference type="RefSeq" id="WP_220197412.1">
    <property type="nucleotide sequence ID" value="NZ_BNJF01000003.1"/>
</dbReference>
<keyword evidence="9 16" id="KW-0521">NADP</keyword>
<feature type="active site" evidence="16">
    <location>
        <position position="193"/>
    </location>
</feature>
<keyword evidence="5 16" id="KW-0963">Cytoplasm</keyword>
<dbReference type="PANTHER" id="PTHR21071">
    <property type="entry name" value="UDP-N-ACETYLENOLPYRUVOYLGLUCOSAMINE REDUCTASE"/>
    <property type="match status" value="1"/>
</dbReference>